<evidence type="ECO:0000313" key="6">
    <source>
        <dbReference type="Proteomes" id="UP000198559"/>
    </source>
</evidence>
<dbReference type="EMBL" id="CVUD02000207">
    <property type="protein sequence ID" value="SEH88126.1"/>
    <property type="molecule type" value="Genomic_DNA"/>
</dbReference>
<evidence type="ECO:0000256" key="3">
    <source>
        <dbReference type="ARBA" id="ARBA00013252"/>
    </source>
</evidence>
<sequence>MFNDFIEVFSFMTKVALIAESLNHHPEWCNSYKQVVINLITHEVGEISERDFELARNIQVMTDAKY</sequence>
<dbReference type="EC" id="4.2.1.96" evidence="3"/>
<gene>
    <name evidence="5" type="ORF">BAZSYMB_SCAFFOLD00030_4</name>
</gene>
<dbReference type="InterPro" id="IPR036428">
    <property type="entry name" value="PCD_sf"/>
</dbReference>
<comment type="catalytic activity">
    <reaction evidence="1">
        <text>(4aS,6R)-4a-hydroxy-L-erythro-5,6,7,8-tetrahydrobiopterin = (6R)-L-erythro-6,7-dihydrobiopterin + H2O</text>
        <dbReference type="Rhea" id="RHEA:11920"/>
        <dbReference type="ChEBI" id="CHEBI:15377"/>
        <dbReference type="ChEBI" id="CHEBI:15642"/>
        <dbReference type="ChEBI" id="CHEBI:43120"/>
        <dbReference type="EC" id="4.2.1.96"/>
    </reaction>
</comment>
<dbReference type="Gene3D" id="3.30.1360.20">
    <property type="entry name" value="Transcriptional coactivator/pterin dehydratase"/>
    <property type="match status" value="1"/>
</dbReference>
<comment type="similarity">
    <text evidence="2">Belongs to the pterin-4-alpha-carbinolamine dehydratase family.</text>
</comment>
<reference evidence="6" key="1">
    <citation type="submission" date="2016-06" db="EMBL/GenBank/DDBJ databases">
        <authorList>
            <person name="Petersen J."/>
            <person name="Sayavedra L."/>
        </authorList>
    </citation>
    <scope>NUCLEOTIDE SEQUENCE [LARGE SCALE GENOMIC DNA]</scope>
    <source>
        <strain evidence="6">BazSymB</strain>
    </source>
</reference>
<dbReference type="GO" id="GO:0008124">
    <property type="term" value="F:4-alpha-hydroxytetrahydrobiopterin dehydratase activity"/>
    <property type="evidence" value="ECO:0007669"/>
    <property type="project" value="UniProtKB-EC"/>
</dbReference>
<evidence type="ECO:0000313" key="5">
    <source>
        <dbReference type="EMBL" id="SEH88126.1"/>
    </source>
</evidence>
<protein>
    <recommendedName>
        <fullName evidence="3">4a-hydroxytetrahydrobiopterin dehydratase</fullName>
        <ecNumber evidence="3">4.2.1.96</ecNumber>
    </recommendedName>
</protein>
<dbReference type="PANTHER" id="PTHR12599:SF0">
    <property type="entry name" value="PTERIN-4-ALPHA-CARBINOLAMINE DEHYDRATASE"/>
    <property type="match status" value="1"/>
</dbReference>
<dbReference type="PANTHER" id="PTHR12599">
    <property type="entry name" value="PTERIN-4-ALPHA-CARBINOLAMINE DEHYDRATASE"/>
    <property type="match status" value="1"/>
</dbReference>
<evidence type="ECO:0000256" key="1">
    <source>
        <dbReference type="ARBA" id="ARBA00001554"/>
    </source>
</evidence>
<accession>A0A1H6LHT4</accession>
<proteinExistence type="inferred from homology"/>
<dbReference type="GO" id="GO:0006729">
    <property type="term" value="P:tetrahydrobiopterin biosynthetic process"/>
    <property type="evidence" value="ECO:0007669"/>
    <property type="project" value="InterPro"/>
</dbReference>
<dbReference type="Proteomes" id="UP000198559">
    <property type="component" value="Unassembled WGS sequence"/>
</dbReference>
<evidence type="ECO:0000256" key="2">
    <source>
        <dbReference type="ARBA" id="ARBA00006472"/>
    </source>
</evidence>
<organism evidence="5 6">
    <name type="scientific">Bathymodiolus azoricus thioautotrophic gill symbiont</name>
    <dbReference type="NCBI Taxonomy" id="235205"/>
    <lineage>
        <taxon>Bacteria</taxon>
        <taxon>Pseudomonadati</taxon>
        <taxon>Pseudomonadota</taxon>
        <taxon>Gammaproteobacteria</taxon>
        <taxon>sulfur-oxidizing symbionts</taxon>
    </lineage>
</organism>
<name>A0A1H6LHT4_9GAMM</name>
<dbReference type="Pfam" id="PF01329">
    <property type="entry name" value="Pterin_4a"/>
    <property type="match status" value="1"/>
</dbReference>
<evidence type="ECO:0000256" key="4">
    <source>
        <dbReference type="ARBA" id="ARBA00023239"/>
    </source>
</evidence>
<dbReference type="InterPro" id="IPR001533">
    <property type="entry name" value="Pterin_deHydtase"/>
</dbReference>
<keyword evidence="4" id="KW-0456">Lyase</keyword>
<dbReference type="SUPFAM" id="SSF55248">
    <property type="entry name" value="PCD-like"/>
    <property type="match status" value="1"/>
</dbReference>
<dbReference type="AlphaFoldDB" id="A0A1H6LHT4"/>